<gene>
    <name evidence="8" type="ORF">ZIOFF_001322</name>
</gene>
<keyword evidence="9" id="KW-1185">Reference proteome</keyword>
<evidence type="ECO:0000259" key="7">
    <source>
        <dbReference type="PROSITE" id="PS51294"/>
    </source>
</evidence>
<dbReference type="EMBL" id="JACMSC010000001">
    <property type="protein sequence ID" value="KAG6536271.1"/>
    <property type="molecule type" value="Genomic_DNA"/>
</dbReference>
<dbReference type="PANTHER" id="PTHR47998">
    <property type="entry name" value="TRANSCRIPTION FACTOR MYB51-LIKE ISOFORM X1"/>
    <property type="match status" value="1"/>
</dbReference>
<comment type="caution">
    <text evidence="8">The sequence shown here is derived from an EMBL/GenBank/DDBJ whole genome shotgun (WGS) entry which is preliminary data.</text>
</comment>
<dbReference type="InterPro" id="IPR015495">
    <property type="entry name" value="Myb_TF_plants"/>
</dbReference>
<keyword evidence="2" id="KW-0238">DNA-binding</keyword>
<dbReference type="Proteomes" id="UP000734854">
    <property type="component" value="Unassembled WGS sequence"/>
</dbReference>
<dbReference type="Gene3D" id="1.10.10.60">
    <property type="entry name" value="Homeodomain-like"/>
    <property type="match status" value="1"/>
</dbReference>
<dbReference type="InterPro" id="IPR009057">
    <property type="entry name" value="Homeodomain-like_sf"/>
</dbReference>
<comment type="subcellular location">
    <subcellularLocation>
        <location evidence="1">Nucleus</location>
    </subcellularLocation>
</comment>
<organism evidence="8 9">
    <name type="scientific">Zingiber officinale</name>
    <name type="common">Ginger</name>
    <name type="synonym">Amomum zingiber</name>
    <dbReference type="NCBI Taxonomy" id="94328"/>
    <lineage>
        <taxon>Eukaryota</taxon>
        <taxon>Viridiplantae</taxon>
        <taxon>Streptophyta</taxon>
        <taxon>Embryophyta</taxon>
        <taxon>Tracheophyta</taxon>
        <taxon>Spermatophyta</taxon>
        <taxon>Magnoliopsida</taxon>
        <taxon>Liliopsida</taxon>
        <taxon>Zingiberales</taxon>
        <taxon>Zingiberaceae</taxon>
        <taxon>Zingiber</taxon>
    </lineage>
</organism>
<evidence type="ECO:0000259" key="6">
    <source>
        <dbReference type="PROSITE" id="PS50090"/>
    </source>
</evidence>
<dbReference type="GO" id="GO:0006355">
    <property type="term" value="P:regulation of DNA-templated transcription"/>
    <property type="evidence" value="ECO:0007669"/>
    <property type="project" value="TreeGrafter"/>
</dbReference>
<feature type="region of interest" description="Disordered" evidence="4">
    <location>
        <begin position="206"/>
        <end position="229"/>
    </location>
</feature>
<dbReference type="GO" id="GO:0030154">
    <property type="term" value="P:cell differentiation"/>
    <property type="evidence" value="ECO:0007669"/>
    <property type="project" value="TreeGrafter"/>
</dbReference>
<dbReference type="InterPro" id="IPR001005">
    <property type="entry name" value="SANT/Myb"/>
</dbReference>
<keyword evidence="5" id="KW-1133">Transmembrane helix</keyword>
<dbReference type="InterPro" id="IPR017930">
    <property type="entry name" value="Myb_dom"/>
</dbReference>
<evidence type="ECO:0000313" key="9">
    <source>
        <dbReference type="Proteomes" id="UP000734854"/>
    </source>
</evidence>
<name>A0A8J5I2K1_ZINOF</name>
<dbReference type="GO" id="GO:0005634">
    <property type="term" value="C:nucleus"/>
    <property type="evidence" value="ECO:0007669"/>
    <property type="project" value="UniProtKB-SubCell"/>
</dbReference>
<protein>
    <submittedName>
        <fullName evidence="8">Uncharacterized protein</fullName>
    </submittedName>
</protein>
<sequence>MPRAQPQSSQQGVVVIGAATISIASFFHLVLLRQSLQPFTVILSLRSSCSSSSYLGALATDLRQRVLPASKIPMAAISACDQQERWSLIAGRLPGRTDNEIKNHWNTHLSRRSMSIDALNLKLNTRSVSSPRGIIPLDRIDSRRSEFYYDWEQLLMARPHQMNEDLDYEFGRWMGEENNLFGWEPAAYEHGEGKDGEVLKIVEEENPTWPDHNPTRSSHVVPHGRGEGCDDDQSLAQPGHVTLHGHGEGCDDDQSSTQPGCVTHDYGEGCDDH</sequence>
<evidence type="ECO:0000256" key="4">
    <source>
        <dbReference type="SAM" id="MobiDB-lite"/>
    </source>
</evidence>
<dbReference type="CDD" id="cd00167">
    <property type="entry name" value="SANT"/>
    <property type="match status" value="1"/>
</dbReference>
<dbReference type="AlphaFoldDB" id="A0A8J5I2K1"/>
<evidence type="ECO:0000256" key="1">
    <source>
        <dbReference type="ARBA" id="ARBA00004123"/>
    </source>
</evidence>
<dbReference type="Pfam" id="PF00249">
    <property type="entry name" value="Myb_DNA-binding"/>
    <property type="match status" value="1"/>
</dbReference>
<feature type="transmembrane region" description="Helical" evidence="5">
    <location>
        <begin position="12"/>
        <end position="32"/>
    </location>
</feature>
<evidence type="ECO:0000256" key="5">
    <source>
        <dbReference type="SAM" id="Phobius"/>
    </source>
</evidence>
<evidence type="ECO:0000256" key="2">
    <source>
        <dbReference type="ARBA" id="ARBA00023125"/>
    </source>
</evidence>
<evidence type="ECO:0000313" key="8">
    <source>
        <dbReference type="EMBL" id="KAG6536271.1"/>
    </source>
</evidence>
<dbReference type="PROSITE" id="PS50090">
    <property type="entry name" value="MYB_LIKE"/>
    <property type="match status" value="1"/>
</dbReference>
<reference evidence="8 9" key="1">
    <citation type="submission" date="2020-08" db="EMBL/GenBank/DDBJ databases">
        <title>Plant Genome Project.</title>
        <authorList>
            <person name="Zhang R.-G."/>
        </authorList>
    </citation>
    <scope>NUCLEOTIDE SEQUENCE [LARGE SCALE GENOMIC DNA]</scope>
    <source>
        <tissue evidence="8">Rhizome</tissue>
    </source>
</reference>
<dbReference type="SUPFAM" id="SSF46689">
    <property type="entry name" value="Homeodomain-like"/>
    <property type="match status" value="1"/>
</dbReference>
<keyword evidence="5" id="KW-0812">Transmembrane</keyword>
<keyword evidence="3" id="KW-0539">Nucleus</keyword>
<dbReference type="GO" id="GO:0000976">
    <property type="term" value="F:transcription cis-regulatory region binding"/>
    <property type="evidence" value="ECO:0007669"/>
    <property type="project" value="TreeGrafter"/>
</dbReference>
<feature type="domain" description="Myb-like" evidence="6">
    <location>
        <begin position="85"/>
        <end position="109"/>
    </location>
</feature>
<dbReference type="PROSITE" id="PS51294">
    <property type="entry name" value="HTH_MYB"/>
    <property type="match status" value="1"/>
</dbReference>
<proteinExistence type="predicted"/>
<dbReference type="PANTHER" id="PTHR47998:SF91">
    <property type="entry name" value="MYB-RELATED PROTEIN 308-LIKE"/>
    <property type="match status" value="1"/>
</dbReference>
<accession>A0A8J5I2K1</accession>
<keyword evidence="5" id="KW-0472">Membrane</keyword>
<evidence type="ECO:0000256" key="3">
    <source>
        <dbReference type="ARBA" id="ARBA00023242"/>
    </source>
</evidence>
<feature type="domain" description="HTH myb-type" evidence="7">
    <location>
        <begin position="85"/>
        <end position="113"/>
    </location>
</feature>